<reference evidence="1 2" key="1">
    <citation type="submission" date="2013-02" db="EMBL/GenBank/DDBJ databases">
        <title>The Genome Sequence of Acinetobacter venetianus CIP 110063.</title>
        <authorList>
            <consortium name="The Broad Institute Genome Sequencing Platform"/>
            <consortium name="The Broad Institute Genome Sequencing Center for Infectious Disease"/>
            <person name="Cerqueira G."/>
            <person name="Feldgarden M."/>
            <person name="Courvalin P."/>
            <person name="Perichon B."/>
            <person name="Grillot-Courvalin C."/>
            <person name="Clermont D."/>
            <person name="Rocha E."/>
            <person name="Yoon E.-J."/>
            <person name="Nemec A."/>
            <person name="Walker B."/>
            <person name="Young S.K."/>
            <person name="Zeng Q."/>
            <person name="Gargeya S."/>
            <person name="Fitzgerald M."/>
            <person name="Haas B."/>
            <person name="Abouelleil A."/>
            <person name="Alvarado L."/>
            <person name="Arachchi H.M."/>
            <person name="Berlin A.M."/>
            <person name="Chapman S.B."/>
            <person name="Dewar J."/>
            <person name="Goldberg J."/>
            <person name="Griggs A."/>
            <person name="Gujja S."/>
            <person name="Hansen M."/>
            <person name="Howarth C."/>
            <person name="Imamovic A."/>
            <person name="Larimer J."/>
            <person name="McCowan C."/>
            <person name="Murphy C."/>
            <person name="Neiman D."/>
            <person name="Pearson M."/>
            <person name="Priest M."/>
            <person name="Roberts A."/>
            <person name="Saif S."/>
            <person name="Shea T."/>
            <person name="Sisk P."/>
            <person name="Sykes S."/>
            <person name="Wortman J."/>
            <person name="Nusbaum C."/>
            <person name="Birren B."/>
        </authorList>
    </citation>
    <scope>NUCLEOTIDE SEQUENCE [LARGE SCALE GENOMIC DNA]</scope>
    <source>
        <strain evidence="2">ATCC 31012 / DSM 23050 / BCRC 14357 / CCUG 45561 / CIP 110063 / KCTC 2702 / LMG 19082 / RAG-1</strain>
    </source>
</reference>
<sequence>MYNSKFKIDEKVILPDSSEAAWPINVTAWQSNTGHIFLDEKVARYDGSTHSLCKRGHLSPKQGYCAECVPLNNQEEYATYPKQKWNDEPLYSMALDQWYFDKNSVIDVMRETGQSAQELMLVIGEPKNAYEIDPDEYFEEHLPDGINVPDEIAEAFNTLNDAIRNCANPLCYYPSNIAVLIEEV</sequence>
<dbReference type="OrthoDB" id="9155378at2"/>
<gene>
    <name evidence="1" type="ORF">F959_01605</name>
</gene>
<dbReference type="RefSeq" id="WP_004878936.1">
    <property type="nucleotide sequence ID" value="NZ_AKIQ01000062.1"/>
</dbReference>
<proteinExistence type="predicted"/>
<dbReference type="EMBL" id="APPO01000011">
    <property type="protein sequence ID" value="ENV37482.1"/>
    <property type="molecule type" value="Genomic_DNA"/>
</dbReference>
<dbReference type="Proteomes" id="UP000018445">
    <property type="component" value="Unassembled WGS sequence"/>
</dbReference>
<evidence type="ECO:0000313" key="1">
    <source>
        <dbReference type="EMBL" id="ENV37482.1"/>
    </source>
</evidence>
<protein>
    <submittedName>
        <fullName evidence="1">Uncharacterized protein</fullName>
    </submittedName>
</protein>
<name>N8YKZ3_ACIVR</name>
<dbReference type="AlphaFoldDB" id="N8YKZ3"/>
<evidence type="ECO:0000313" key="2">
    <source>
        <dbReference type="Proteomes" id="UP000018445"/>
    </source>
</evidence>
<accession>N8YKZ3</accession>
<dbReference type="HOGENOM" id="CLU_119574_0_0_6"/>
<dbReference type="PATRIC" id="fig|1191460.12.peg.1591"/>
<dbReference type="GeneID" id="58194485"/>
<dbReference type="eggNOG" id="ENOG5031AVJ">
    <property type="taxonomic scope" value="Bacteria"/>
</dbReference>
<keyword evidence="2" id="KW-1185">Reference proteome</keyword>
<comment type="caution">
    <text evidence="1">The sequence shown here is derived from an EMBL/GenBank/DDBJ whole genome shotgun (WGS) entry which is preliminary data.</text>
</comment>
<organism evidence="1 2">
    <name type="scientific">Acinetobacter venetianus (strain ATCC 31012 / DSM 23050 / BCRC 14357 / CCUG 45561 / CIP 110063 / KCTC 2702 / LMG 19082 / RAG-1)</name>
    <dbReference type="NCBI Taxonomy" id="1191460"/>
    <lineage>
        <taxon>Bacteria</taxon>
        <taxon>Pseudomonadati</taxon>
        <taxon>Pseudomonadota</taxon>
        <taxon>Gammaproteobacteria</taxon>
        <taxon>Moraxellales</taxon>
        <taxon>Moraxellaceae</taxon>
        <taxon>Acinetobacter</taxon>
    </lineage>
</organism>